<dbReference type="EMBL" id="SRLO01000615">
    <property type="protein sequence ID" value="TNN50493.1"/>
    <property type="molecule type" value="Genomic_DNA"/>
</dbReference>
<gene>
    <name evidence="1" type="ORF">EYF80_039303</name>
</gene>
<protein>
    <submittedName>
        <fullName evidence="1">Uncharacterized protein</fullName>
    </submittedName>
</protein>
<comment type="caution">
    <text evidence="1">The sequence shown here is derived from an EMBL/GenBank/DDBJ whole genome shotgun (WGS) entry which is preliminary data.</text>
</comment>
<sequence>MPKCGRAKNSLSVRRLDVQQLPGRILHRPVGREEPQPRPALLLHPKCLELAGNNAIGVSFSSSSLPLAARSACSMSSSLWMSILPV</sequence>
<evidence type="ECO:0000313" key="2">
    <source>
        <dbReference type="Proteomes" id="UP000314294"/>
    </source>
</evidence>
<evidence type="ECO:0000313" key="1">
    <source>
        <dbReference type="EMBL" id="TNN50493.1"/>
    </source>
</evidence>
<organism evidence="1 2">
    <name type="scientific">Liparis tanakae</name>
    <name type="common">Tanaka's snailfish</name>
    <dbReference type="NCBI Taxonomy" id="230148"/>
    <lineage>
        <taxon>Eukaryota</taxon>
        <taxon>Metazoa</taxon>
        <taxon>Chordata</taxon>
        <taxon>Craniata</taxon>
        <taxon>Vertebrata</taxon>
        <taxon>Euteleostomi</taxon>
        <taxon>Actinopterygii</taxon>
        <taxon>Neopterygii</taxon>
        <taxon>Teleostei</taxon>
        <taxon>Neoteleostei</taxon>
        <taxon>Acanthomorphata</taxon>
        <taxon>Eupercaria</taxon>
        <taxon>Perciformes</taxon>
        <taxon>Cottioidei</taxon>
        <taxon>Cottales</taxon>
        <taxon>Liparidae</taxon>
        <taxon>Liparis</taxon>
    </lineage>
</organism>
<name>A0A4Z2GC35_9TELE</name>
<dbReference type="AlphaFoldDB" id="A0A4Z2GC35"/>
<proteinExistence type="predicted"/>
<keyword evidence="2" id="KW-1185">Reference proteome</keyword>
<accession>A0A4Z2GC35</accession>
<reference evidence="1 2" key="1">
    <citation type="submission" date="2019-03" db="EMBL/GenBank/DDBJ databases">
        <title>First draft genome of Liparis tanakae, snailfish: a comprehensive survey of snailfish specific genes.</title>
        <authorList>
            <person name="Kim W."/>
            <person name="Song I."/>
            <person name="Jeong J.-H."/>
            <person name="Kim D."/>
            <person name="Kim S."/>
            <person name="Ryu S."/>
            <person name="Song J.Y."/>
            <person name="Lee S.K."/>
        </authorList>
    </citation>
    <scope>NUCLEOTIDE SEQUENCE [LARGE SCALE GENOMIC DNA]</scope>
    <source>
        <tissue evidence="1">Muscle</tissue>
    </source>
</reference>
<dbReference type="Proteomes" id="UP000314294">
    <property type="component" value="Unassembled WGS sequence"/>
</dbReference>